<evidence type="ECO:0000256" key="5">
    <source>
        <dbReference type="SAM" id="Phobius"/>
    </source>
</evidence>
<evidence type="ECO:0000256" key="2">
    <source>
        <dbReference type="ARBA" id="ARBA00029447"/>
    </source>
</evidence>
<dbReference type="Pfam" id="PF12729">
    <property type="entry name" value="4HB_MCP_1"/>
    <property type="match status" value="1"/>
</dbReference>
<dbReference type="PANTHER" id="PTHR32089">
    <property type="entry name" value="METHYL-ACCEPTING CHEMOTAXIS PROTEIN MCPB"/>
    <property type="match status" value="1"/>
</dbReference>
<sequence length="705" mass="74830">MTLGFRGKVLGILAAMAAVFVVLGAVGWFLISSSLRAVDTVAEMNDVLATVGQMSRRMTEVRTNVVAHVGATTNADYRKQLDARIAELDQKIAADLDALAATAHTDEEQRAIQNLRDAWTAYRQSAERTLQLSRRYDLVAAQQNMTTDAAQKFDALLQAIRETESVAQADAQANTSKTQAQLNMLRFTTLGAAGLALVAFVIGFLVLRPALRTVSAVAQVSEQLAERELAALEHALGRLAAGDLTARFAVSTEPLTVRGHDELARMGQAFNKMLERLRAVGETFGQALDDLAQLIGQVRRAVSEVNQAGSQTQALSAQIADATTAVARTVQDVAQGSSTQAEQVSAASTAVDEMGQTIQAVAKAAQEQGRALQRATELVQQMAERNQRAGELARVVTERAGRNREQAESGGAVVERTLGAMERVRVQVEATARAIQELGERSKQIGQIVEVINDLTEQTNLLALNAAIEAARAGEAGKGFAVVAEEVRKLAERSAASTQEIAQMVQGIQRTVEQAVAAMTESAGSVTQVSDEAREVAQVFQAIRQAADEVAERNRELLQALEEIAKRSAELRATMEDTATIAEENAASASELSSTAEQVRSSIRHVTAVAEQNAAAAEEVSAATQEMATQVGEIAAAAEQLVGLAGRLAQLVERFRVGDEEQAGSVAAVRSGDGVPWGNGTAKGPEFAHPARVGTSVPGNGRGTW</sequence>
<feature type="transmembrane region" description="Helical" evidence="5">
    <location>
        <begin position="187"/>
        <end position="207"/>
    </location>
</feature>
<evidence type="ECO:0000313" key="6">
    <source>
        <dbReference type="EMBL" id="HEF64042.1"/>
    </source>
</evidence>
<dbReference type="PROSITE" id="PS50885">
    <property type="entry name" value="HAMP"/>
    <property type="match status" value="1"/>
</dbReference>
<evidence type="ECO:0000256" key="3">
    <source>
        <dbReference type="SAM" id="Coils"/>
    </source>
</evidence>
<dbReference type="CDD" id="cd06225">
    <property type="entry name" value="HAMP"/>
    <property type="match status" value="1"/>
</dbReference>
<dbReference type="SMART" id="SM00304">
    <property type="entry name" value="HAMP"/>
    <property type="match status" value="1"/>
</dbReference>
<dbReference type="GO" id="GO:0016020">
    <property type="term" value="C:membrane"/>
    <property type="evidence" value="ECO:0007669"/>
    <property type="project" value="InterPro"/>
</dbReference>
<feature type="region of interest" description="Disordered" evidence="4">
    <location>
        <begin position="681"/>
        <end position="705"/>
    </location>
</feature>
<dbReference type="PROSITE" id="PS50111">
    <property type="entry name" value="CHEMOTAXIS_TRANSDUC_2"/>
    <property type="match status" value="1"/>
</dbReference>
<name>A0A7C1K356_THERO</name>
<comment type="similarity">
    <text evidence="2">Belongs to the methyl-accepting chemotaxis (MCP) protein family.</text>
</comment>
<proteinExistence type="inferred from homology"/>
<comment type="caution">
    <text evidence="6">The sequence shown here is derived from an EMBL/GenBank/DDBJ whole genome shotgun (WGS) entry which is preliminary data.</text>
</comment>
<dbReference type="GO" id="GO:0007165">
    <property type="term" value="P:signal transduction"/>
    <property type="evidence" value="ECO:0007669"/>
    <property type="project" value="UniProtKB-KW"/>
</dbReference>
<feature type="coiled-coil region" evidence="3">
    <location>
        <begin position="543"/>
        <end position="574"/>
    </location>
</feature>
<feature type="transmembrane region" description="Helical" evidence="5">
    <location>
        <begin position="12"/>
        <end position="31"/>
    </location>
</feature>
<protein>
    <submittedName>
        <fullName evidence="6">HAMP domain-containing protein</fullName>
    </submittedName>
</protein>
<keyword evidence="5" id="KW-1133">Transmembrane helix</keyword>
<dbReference type="InterPro" id="IPR024478">
    <property type="entry name" value="HlyB_4HB_MCP"/>
</dbReference>
<dbReference type="AlphaFoldDB" id="A0A7C1K356"/>
<keyword evidence="5" id="KW-0472">Membrane</keyword>
<dbReference type="PANTHER" id="PTHR32089:SF112">
    <property type="entry name" value="LYSOZYME-LIKE PROTEIN-RELATED"/>
    <property type="match status" value="1"/>
</dbReference>
<gene>
    <name evidence="6" type="ORF">ENP47_00290</name>
</gene>
<evidence type="ECO:0000256" key="4">
    <source>
        <dbReference type="SAM" id="MobiDB-lite"/>
    </source>
</evidence>
<dbReference type="Gene3D" id="1.10.287.950">
    <property type="entry name" value="Methyl-accepting chemotaxis protein"/>
    <property type="match status" value="3"/>
</dbReference>
<dbReference type="EMBL" id="DSJL01000001">
    <property type="protein sequence ID" value="HEF64042.1"/>
    <property type="molecule type" value="Genomic_DNA"/>
</dbReference>
<dbReference type="CDD" id="cd11386">
    <property type="entry name" value="MCP_signal"/>
    <property type="match status" value="1"/>
</dbReference>
<dbReference type="Pfam" id="PF00015">
    <property type="entry name" value="MCPsignal"/>
    <property type="match status" value="1"/>
</dbReference>
<keyword evidence="3" id="KW-0175">Coiled coil</keyword>
<dbReference type="InterPro" id="IPR004089">
    <property type="entry name" value="MCPsignal_dom"/>
</dbReference>
<keyword evidence="5" id="KW-0812">Transmembrane</keyword>
<dbReference type="Pfam" id="PF00672">
    <property type="entry name" value="HAMP"/>
    <property type="match status" value="1"/>
</dbReference>
<evidence type="ECO:0000256" key="1">
    <source>
        <dbReference type="ARBA" id="ARBA00023224"/>
    </source>
</evidence>
<dbReference type="SUPFAM" id="SSF58104">
    <property type="entry name" value="Methyl-accepting chemotaxis protein (MCP) signaling domain"/>
    <property type="match status" value="3"/>
</dbReference>
<organism evidence="6">
    <name type="scientific">Thermomicrobium roseum</name>
    <dbReference type="NCBI Taxonomy" id="500"/>
    <lineage>
        <taxon>Bacteria</taxon>
        <taxon>Pseudomonadati</taxon>
        <taxon>Thermomicrobiota</taxon>
        <taxon>Thermomicrobia</taxon>
        <taxon>Thermomicrobiales</taxon>
        <taxon>Thermomicrobiaceae</taxon>
        <taxon>Thermomicrobium</taxon>
    </lineage>
</organism>
<dbReference type="InterPro" id="IPR003660">
    <property type="entry name" value="HAMP_dom"/>
</dbReference>
<dbReference type="SMART" id="SM00283">
    <property type="entry name" value="MA"/>
    <property type="match status" value="1"/>
</dbReference>
<reference evidence="6" key="1">
    <citation type="journal article" date="2020" name="mSystems">
        <title>Genome- and Community-Level Interaction Insights into Carbon Utilization and Element Cycling Functions of Hydrothermarchaeota in Hydrothermal Sediment.</title>
        <authorList>
            <person name="Zhou Z."/>
            <person name="Liu Y."/>
            <person name="Xu W."/>
            <person name="Pan J."/>
            <person name="Luo Z.H."/>
            <person name="Li M."/>
        </authorList>
    </citation>
    <scope>NUCLEOTIDE SEQUENCE [LARGE SCALE GENOMIC DNA]</scope>
    <source>
        <strain evidence="6">SpSt-222</strain>
    </source>
</reference>
<keyword evidence="1" id="KW-0807">Transducer</keyword>
<accession>A0A7C1K356</accession>